<proteinExistence type="predicted"/>
<feature type="non-terminal residue" evidence="1">
    <location>
        <position position="1"/>
    </location>
</feature>
<gene>
    <name evidence="1" type="ORF">AMORRO_LOCUS17059</name>
</gene>
<dbReference type="AlphaFoldDB" id="A0A9N9JGQ6"/>
<keyword evidence="2" id="KW-1185">Reference proteome</keyword>
<reference evidence="1" key="1">
    <citation type="submission" date="2021-06" db="EMBL/GenBank/DDBJ databases">
        <authorList>
            <person name="Kallberg Y."/>
            <person name="Tangrot J."/>
            <person name="Rosling A."/>
        </authorList>
    </citation>
    <scope>NUCLEOTIDE SEQUENCE</scope>
    <source>
        <strain evidence="1">CL551</strain>
    </source>
</reference>
<name>A0A9N9JGQ6_9GLOM</name>
<dbReference type="EMBL" id="CAJVPV010050379">
    <property type="protein sequence ID" value="CAG8777729.1"/>
    <property type="molecule type" value="Genomic_DNA"/>
</dbReference>
<evidence type="ECO:0000313" key="1">
    <source>
        <dbReference type="EMBL" id="CAG8777729.1"/>
    </source>
</evidence>
<feature type="non-terminal residue" evidence="1">
    <location>
        <position position="206"/>
    </location>
</feature>
<dbReference type="OrthoDB" id="2446629at2759"/>
<dbReference type="Proteomes" id="UP000789342">
    <property type="component" value="Unassembled WGS sequence"/>
</dbReference>
<accession>A0A9N9JGQ6</accession>
<organism evidence="1 2">
    <name type="scientific">Acaulospora morrowiae</name>
    <dbReference type="NCBI Taxonomy" id="94023"/>
    <lineage>
        <taxon>Eukaryota</taxon>
        <taxon>Fungi</taxon>
        <taxon>Fungi incertae sedis</taxon>
        <taxon>Mucoromycota</taxon>
        <taxon>Glomeromycotina</taxon>
        <taxon>Glomeromycetes</taxon>
        <taxon>Diversisporales</taxon>
        <taxon>Acaulosporaceae</taxon>
        <taxon>Acaulospora</taxon>
    </lineage>
</organism>
<evidence type="ECO:0000313" key="2">
    <source>
        <dbReference type="Proteomes" id="UP000789342"/>
    </source>
</evidence>
<protein>
    <submittedName>
        <fullName evidence="1">12901_t:CDS:1</fullName>
    </submittedName>
</protein>
<sequence length="206" mass="23441">GKTVKVKVLSSTFDQPNTSYYVTIDNGFFVDSMYNQSWLGVRRNVWSITSDSSELDSNNDSRSCIVRLTVDGSSYYVSLSESEKKDFVRKFASQLASTIPCSQSRIYTRTKYQYDYTLPNRDQIMFRVFVDPGDGTNKNSTTIKDVSASSIIEYMDTLIKNKNVTGISYGLLANLDDTYGAYRAPGLWERYRWILLGSFIGLLILF</sequence>
<comment type="caution">
    <text evidence="1">The sequence shown here is derived from an EMBL/GenBank/DDBJ whole genome shotgun (WGS) entry which is preliminary data.</text>
</comment>